<name>A0ABS5DVK5_9BURK</name>
<dbReference type="Gene3D" id="3.40.50.2000">
    <property type="entry name" value="Glycogen Phosphorylase B"/>
    <property type="match status" value="2"/>
</dbReference>
<dbReference type="PANTHER" id="PTHR30160">
    <property type="entry name" value="TETRAACYLDISACCHARIDE 4'-KINASE-RELATED"/>
    <property type="match status" value="1"/>
</dbReference>
<evidence type="ECO:0000256" key="1">
    <source>
        <dbReference type="ARBA" id="ARBA00022676"/>
    </source>
</evidence>
<protein>
    <submittedName>
        <fullName evidence="3">Glycosyltransferase family 9 protein</fullName>
    </submittedName>
</protein>
<dbReference type="SUPFAM" id="SSF53756">
    <property type="entry name" value="UDP-Glycosyltransferase/glycogen phosphorylase"/>
    <property type="match status" value="1"/>
</dbReference>
<dbReference type="InterPro" id="IPR051199">
    <property type="entry name" value="LPS_LOS_Heptosyltrfase"/>
</dbReference>
<dbReference type="PANTHER" id="PTHR30160:SF1">
    <property type="entry name" value="LIPOPOLYSACCHARIDE 1,2-N-ACETYLGLUCOSAMINETRANSFERASE-RELATED"/>
    <property type="match status" value="1"/>
</dbReference>
<comment type="caution">
    <text evidence="3">The sequence shown here is derived from an EMBL/GenBank/DDBJ whole genome shotgun (WGS) entry which is preliminary data.</text>
</comment>
<keyword evidence="2" id="KW-0808">Transferase</keyword>
<dbReference type="EMBL" id="JAGQDG010000002">
    <property type="protein sequence ID" value="MBQ0935178.1"/>
    <property type="molecule type" value="Genomic_DNA"/>
</dbReference>
<keyword evidence="4" id="KW-1185">Reference proteome</keyword>
<dbReference type="RefSeq" id="WP_210807816.1">
    <property type="nucleotide sequence ID" value="NZ_JAGQDG010000002.1"/>
</dbReference>
<sequence>MNRPLVIRLCNYIGDVVLSLPALQLLAAHGYEPHLYGAGWASTLLTGTGWAVTKRGQGLRARVGQLRSLRQQLRAAGAPQDEAVWALAMPNSFSSALELRLGGFAVAGFASDGRGFLLKKALPAADGPHAAESFWAQACGLLGQRLPIPDRISLPLTAAAQDRAREVIARHAGPQGDYVCIAPFAGGLVDKQPKRWPEFAAFAKRLEGLGLPILVCPGPAAEVEEARRLYPGAILIDKLPLDAYAALLGQSKLVVANDTGPAHLAAASAAPLLSVLGPTKTRQWRPWGPTVTALGGDGQWPDTELVWQTAQAIVNRP</sequence>
<evidence type="ECO:0000256" key="2">
    <source>
        <dbReference type="ARBA" id="ARBA00022679"/>
    </source>
</evidence>
<reference evidence="3 4" key="1">
    <citation type="submission" date="2021-04" db="EMBL/GenBank/DDBJ databases">
        <title>The genome sequence of type strain Ideonella paludis KCTC 32238.</title>
        <authorList>
            <person name="Liu Y."/>
        </authorList>
    </citation>
    <scope>NUCLEOTIDE SEQUENCE [LARGE SCALE GENOMIC DNA]</scope>
    <source>
        <strain evidence="3 4">KCTC 32238</strain>
    </source>
</reference>
<gene>
    <name evidence="3" type="ORF">KAK11_07565</name>
</gene>
<organism evidence="3 4">
    <name type="scientific">Ideonella paludis</name>
    <dbReference type="NCBI Taxonomy" id="1233411"/>
    <lineage>
        <taxon>Bacteria</taxon>
        <taxon>Pseudomonadati</taxon>
        <taxon>Pseudomonadota</taxon>
        <taxon>Betaproteobacteria</taxon>
        <taxon>Burkholderiales</taxon>
        <taxon>Sphaerotilaceae</taxon>
        <taxon>Ideonella</taxon>
    </lineage>
</organism>
<dbReference type="Pfam" id="PF01075">
    <property type="entry name" value="Glyco_transf_9"/>
    <property type="match status" value="1"/>
</dbReference>
<keyword evidence="1" id="KW-0328">Glycosyltransferase</keyword>
<proteinExistence type="predicted"/>
<evidence type="ECO:0000313" key="3">
    <source>
        <dbReference type="EMBL" id="MBQ0935178.1"/>
    </source>
</evidence>
<dbReference type="InterPro" id="IPR002201">
    <property type="entry name" value="Glyco_trans_9"/>
</dbReference>
<accession>A0ABS5DVK5</accession>
<evidence type="ECO:0000313" key="4">
    <source>
        <dbReference type="Proteomes" id="UP000672097"/>
    </source>
</evidence>
<dbReference type="Proteomes" id="UP000672097">
    <property type="component" value="Unassembled WGS sequence"/>
</dbReference>